<evidence type="ECO:0000313" key="2">
    <source>
        <dbReference type="Proteomes" id="UP001321542"/>
    </source>
</evidence>
<reference evidence="1 2" key="1">
    <citation type="journal article" date="2010" name="ChemBioChem">
        <title>Cloning and characterization of the biosynthetic gene cluster of 16-membered macrolide antibiotic FD-891: involvement of a dual functional cytochrome P450 monooxygenase catalyzing epoxidation and hydroxylation.</title>
        <authorList>
            <person name="Kudo F."/>
            <person name="Motegi A."/>
            <person name="Mizoue K."/>
            <person name="Eguchi T."/>
        </authorList>
    </citation>
    <scope>NUCLEOTIDE SEQUENCE [LARGE SCALE GENOMIC DNA]</scope>
    <source>
        <strain evidence="1 2">A-8890</strain>
    </source>
</reference>
<accession>A0ABN5VIZ3</accession>
<name>A0ABN5VIZ3_9ACTN</name>
<dbReference type="EMBL" id="AP018448">
    <property type="protein sequence ID" value="BBC33372.1"/>
    <property type="molecule type" value="Genomic_DNA"/>
</dbReference>
<dbReference type="Proteomes" id="UP001321542">
    <property type="component" value="Chromosome"/>
</dbReference>
<gene>
    <name evidence="1" type="ORF">SGFS_046660</name>
</gene>
<evidence type="ECO:0000313" key="1">
    <source>
        <dbReference type="EMBL" id="BBC33372.1"/>
    </source>
</evidence>
<dbReference type="RefSeq" id="WP_286252884.1">
    <property type="nucleotide sequence ID" value="NZ_AP018448.1"/>
</dbReference>
<organism evidence="1 2">
    <name type="scientific">Streptomyces graminofaciens</name>
    <dbReference type="NCBI Taxonomy" id="68212"/>
    <lineage>
        <taxon>Bacteria</taxon>
        <taxon>Bacillati</taxon>
        <taxon>Actinomycetota</taxon>
        <taxon>Actinomycetes</taxon>
        <taxon>Kitasatosporales</taxon>
        <taxon>Streptomycetaceae</taxon>
        <taxon>Streptomyces</taxon>
    </lineage>
</organism>
<proteinExistence type="predicted"/>
<protein>
    <submittedName>
        <fullName evidence="1">Uncharacterized protein</fullName>
    </submittedName>
</protein>
<reference evidence="1 2" key="2">
    <citation type="journal article" date="2023" name="ChemBioChem">
        <title>Acyltransferase Domain Exchange between Two Independent Type I Polyketide Synthases in the Same Producer Strain of Macrolide Antibiotics.</title>
        <authorList>
            <person name="Kudo F."/>
            <person name="Kishikawa K."/>
            <person name="Tsuboi K."/>
            <person name="Kido T."/>
            <person name="Usui T."/>
            <person name="Hashimoto J."/>
            <person name="Shin-Ya K."/>
            <person name="Miyanaga A."/>
            <person name="Eguchi T."/>
        </authorList>
    </citation>
    <scope>NUCLEOTIDE SEQUENCE [LARGE SCALE GENOMIC DNA]</scope>
    <source>
        <strain evidence="1 2">A-8890</strain>
    </source>
</reference>
<keyword evidence="2" id="KW-1185">Reference proteome</keyword>
<sequence>MANTSWDAKSVYVSGTSECKRLNSGTDGRKNANATVTRGASLRLTTFSSTNCTDGLLLTRDFVVSTDLDNYWANMR</sequence>